<comment type="caution">
    <text evidence="2">The sequence shown here is derived from an EMBL/GenBank/DDBJ whole genome shotgun (WGS) entry which is preliminary data.</text>
</comment>
<accession>A0A395NNQ5</accession>
<evidence type="ECO:0000313" key="3">
    <source>
        <dbReference type="Proteomes" id="UP000266272"/>
    </source>
</evidence>
<gene>
    <name evidence="2" type="ORF">TARUN_4653</name>
</gene>
<protein>
    <submittedName>
        <fullName evidence="2">F-box domain-containing</fullName>
    </submittedName>
</protein>
<dbReference type="Proteomes" id="UP000266272">
    <property type="component" value="Unassembled WGS sequence"/>
</dbReference>
<evidence type="ECO:0000256" key="1">
    <source>
        <dbReference type="SAM" id="MobiDB-lite"/>
    </source>
</evidence>
<dbReference type="EMBL" id="PXOA01000274">
    <property type="protein sequence ID" value="RFU77571.1"/>
    <property type="molecule type" value="Genomic_DNA"/>
</dbReference>
<feature type="region of interest" description="Disordered" evidence="1">
    <location>
        <begin position="1"/>
        <end position="20"/>
    </location>
</feature>
<dbReference type="OrthoDB" id="5359231at2759"/>
<proteinExistence type="predicted"/>
<name>A0A395NNQ5_TRIAR</name>
<dbReference type="STRING" id="490622.A0A395NNQ5"/>
<sequence length="232" mass="26118">MAFSETSSEDSIHRGDNGFSSSTFDFRNSPVRSYNPHCQAFVDIVHTTTVSSPAAKRLRLRVRRRLCPASEPGQSLSSPNRVADAENDLEDQEVRLWPADLEGKQPDEPLDHYIDKILNPQAQFDEADWAMDEKVLVYSPRPFNHVDQPRPIVLISFDPALHFQGLCRWDKDSTPPCLVDSHPEEDSYAPLYDSASGRNAMMDWETAAVEPPRIRGLDLSYQKRCLSEGGSG</sequence>
<evidence type="ECO:0000313" key="2">
    <source>
        <dbReference type="EMBL" id="RFU77571.1"/>
    </source>
</evidence>
<reference evidence="2 3" key="1">
    <citation type="journal article" date="2018" name="PLoS Pathog.">
        <title>Evolution of structural diversity of trichothecenes, a family of toxins produced by plant pathogenic and entomopathogenic fungi.</title>
        <authorList>
            <person name="Proctor R.H."/>
            <person name="McCormick S.P."/>
            <person name="Kim H.S."/>
            <person name="Cardoza R.E."/>
            <person name="Stanley A.M."/>
            <person name="Lindo L."/>
            <person name="Kelly A."/>
            <person name="Brown D.W."/>
            <person name="Lee T."/>
            <person name="Vaughan M.M."/>
            <person name="Alexander N.J."/>
            <person name="Busman M."/>
            <person name="Gutierrez S."/>
        </authorList>
    </citation>
    <scope>NUCLEOTIDE SEQUENCE [LARGE SCALE GENOMIC DNA]</scope>
    <source>
        <strain evidence="2 3">IBT 40837</strain>
    </source>
</reference>
<keyword evidence="3" id="KW-1185">Reference proteome</keyword>
<dbReference type="AlphaFoldDB" id="A0A395NNQ5"/>
<organism evidence="2 3">
    <name type="scientific">Trichoderma arundinaceum</name>
    <dbReference type="NCBI Taxonomy" id="490622"/>
    <lineage>
        <taxon>Eukaryota</taxon>
        <taxon>Fungi</taxon>
        <taxon>Dikarya</taxon>
        <taxon>Ascomycota</taxon>
        <taxon>Pezizomycotina</taxon>
        <taxon>Sordariomycetes</taxon>
        <taxon>Hypocreomycetidae</taxon>
        <taxon>Hypocreales</taxon>
        <taxon>Hypocreaceae</taxon>
        <taxon>Trichoderma</taxon>
    </lineage>
</organism>